<dbReference type="InterPro" id="IPR005269">
    <property type="entry name" value="LOG"/>
</dbReference>
<organism evidence="3 6">
    <name type="scientific">Streptococcus thermophilus</name>
    <dbReference type="NCBI Taxonomy" id="1308"/>
    <lineage>
        <taxon>Bacteria</taxon>
        <taxon>Bacillati</taxon>
        <taxon>Bacillota</taxon>
        <taxon>Bacilli</taxon>
        <taxon>Lactobacillales</taxon>
        <taxon>Streptococcaceae</taxon>
        <taxon>Streptococcus</taxon>
    </lineage>
</organism>
<name>A0A7U7H429_STRTR</name>
<dbReference type="EMBL" id="LR822017">
    <property type="protein sequence ID" value="CAD0139588.1"/>
    <property type="molecule type" value="Genomic_DNA"/>
</dbReference>
<dbReference type="Pfam" id="PF03641">
    <property type="entry name" value="Lysine_decarbox"/>
    <property type="match status" value="1"/>
</dbReference>
<dbReference type="AlphaFoldDB" id="A0A7U7H429"/>
<evidence type="ECO:0000256" key="1">
    <source>
        <dbReference type="ARBA" id="ARBA00006763"/>
    </source>
</evidence>
<protein>
    <recommendedName>
        <fullName evidence="2">Cytokinin riboside 5'-monophosphate phosphoribohydrolase</fullName>
        <ecNumber evidence="2">3.2.2.n1</ecNumber>
    </recommendedName>
</protein>
<dbReference type="EC" id="3.2.2.n1" evidence="2"/>
<dbReference type="Proteomes" id="UP000509791">
    <property type="component" value="Chromosome"/>
</dbReference>
<dbReference type="SUPFAM" id="SSF102405">
    <property type="entry name" value="MCP/YpsA-like"/>
    <property type="match status" value="1"/>
</dbReference>
<dbReference type="GO" id="GO:0005829">
    <property type="term" value="C:cytosol"/>
    <property type="evidence" value="ECO:0007669"/>
    <property type="project" value="TreeGrafter"/>
</dbReference>
<evidence type="ECO:0000313" key="4">
    <source>
        <dbReference type="EMBL" id="CAD0153396.1"/>
    </source>
</evidence>
<evidence type="ECO:0000313" key="5">
    <source>
        <dbReference type="Proteomes" id="UP000509791"/>
    </source>
</evidence>
<keyword evidence="2" id="KW-0203">Cytokinin biosynthesis</keyword>
<evidence type="ECO:0000313" key="3">
    <source>
        <dbReference type="EMBL" id="CAD0139588.1"/>
    </source>
</evidence>
<gene>
    <name evidence="3" type="ORF">STHERMO_2042</name>
    <name evidence="4" type="ORF">STHERMO_2117</name>
</gene>
<comment type="similarity">
    <text evidence="1 2">Belongs to the LOG family.</text>
</comment>
<keyword evidence="3" id="KW-0326">Glycosidase</keyword>
<dbReference type="EMBL" id="LR822027">
    <property type="protein sequence ID" value="CAD0153396.1"/>
    <property type="molecule type" value="Genomic_DNA"/>
</dbReference>
<keyword evidence="2 3" id="KW-0378">Hydrolase</keyword>
<dbReference type="NCBIfam" id="TIGR00730">
    <property type="entry name" value="Rossman fold protein, TIGR00730 family"/>
    <property type="match status" value="1"/>
</dbReference>
<dbReference type="Gene3D" id="3.40.50.450">
    <property type="match status" value="1"/>
</dbReference>
<evidence type="ECO:0000256" key="2">
    <source>
        <dbReference type="RuleBase" id="RU363015"/>
    </source>
</evidence>
<sequence length="147" mass="16503">MIYGDGNVGLMGILADTVIDSGSKVIGIMPTFLQERELAHDKLDSLEIVENMSLRKQRMLKLYDVCLAIPGGPGTLEEIAEAYSWIRVGQSSSPCIFLNINSYYDLLEQFFDKMVEEGFLSLVDRKALKFVSGIDELDQLIKSYKNI</sequence>
<dbReference type="Proteomes" id="UP000509833">
    <property type="component" value="Chromosome"/>
</dbReference>
<dbReference type="GO" id="GO:0009691">
    <property type="term" value="P:cytokinin biosynthetic process"/>
    <property type="evidence" value="ECO:0007669"/>
    <property type="project" value="UniProtKB-UniRule"/>
</dbReference>
<dbReference type="PANTHER" id="PTHR31223:SF70">
    <property type="entry name" value="LOG FAMILY PROTEIN YJL055W"/>
    <property type="match status" value="1"/>
</dbReference>
<dbReference type="GO" id="GO:0016799">
    <property type="term" value="F:hydrolase activity, hydrolyzing N-glycosyl compounds"/>
    <property type="evidence" value="ECO:0007669"/>
    <property type="project" value="TreeGrafter"/>
</dbReference>
<dbReference type="PANTHER" id="PTHR31223">
    <property type="entry name" value="LOG FAMILY PROTEIN YJL055W"/>
    <property type="match status" value="1"/>
</dbReference>
<dbReference type="InterPro" id="IPR031100">
    <property type="entry name" value="LOG_fam"/>
</dbReference>
<reference evidence="5 6" key="1">
    <citation type="submission" date="2020-06" db="EMBL/GenBank/DDBJ databases">
        <authorList>
            <person name="Chuat V."/>
        </authorList>
    </citation>
    <scope>NUCLEOTIDE SEQUENCE [LARGE SCALE GENOMIC DNA]</scope>
    <source>
        <strain evidence="3">STH_CIRM_336</strain>
        <strain evidence="4">STH_CIRM_998</strain>
    </source>
</reference>
<accession>A0A7U7H429</accession>
<proteinExistence type="inferred from homology"/>
<evidence type="ECO:0000313" key="6">
    <source>
        <dbReference type="Proteomes" id="UP000509833"/>
    </source>
</evidence>